<reference evidence="1 2" key="1">
    <citation type="submission" date="2018-11" db="EMBL/GenBank/DDBJ databases">
        <title>Cryobacterium sp. nov., isolated from rhizosphere soil of lettuce.</title>
        <authorList>
            <person name="Wang Y."/>
        </authorList>
    </citation>
    <scope>NUCLEOTIDE SEQUENCE [LARGE SCALE GENOMIC DNA]</scope>
    <source>
        <strain evidence="1 2">NEAU-85</strain>
    </source>
</reference>
<dbReference type="RefSeq" id="WP_123046130.1">
    <property type="nucleotide sequence ID" value="NZ_RDSR01000016.1"/>
</dbReference>
<name>A0A3M8L3V5_9MICO</name>
<evidence type="ECO:0000313" key="2">
    <source>
        <dbReference type="Proteomes" id="UP000279859"/>
    </source>
</evidence>
<gene>
    <name evidence="1" type="ORF">EEJ31_09820</name>
</gene>
<sequence>MFATISWLLRDIEPWWSSALINAGVVVLLLVPGDLALRGVRQGIHDVDETAQLAKAAADSAVLTANRTEQSLDDVREQLIAQQRDEHDAEVDVYRSMVTDPSRASLLRALQKATDDQLVTANGVRSPVWETDLHYRYVIGAWNGEKTLEVRLEADDGEVLSTHIWEVPESAAEFYQRLVGAVRAEGQDLGLGLNDPTHSVAQLSEMLVEVMGLRAQVLAGHRQALRLIIERVDGWYFTETHVLPASNLKYTIDVQRLSQPHWEEHLRRKGWYEAAIQIPFARRLYGVEPAPKGP</sequence>
<protein>
    <submittedName>
        <fullName evidence="1">Uncharacterized protein</fullName>
    </submittedName>
</protein>
<evidence type="ECO:0000313" key="1">
    <source>
        <dbReference type="EMBL" id="RNE59334.1"/>
    </source>
</evidence>
<accession>A0A3M8L3V5</accession>
<dbReference type="AlphaFoldDB" id="A0A3M8L3V5"/>
<organism evidence="1 2">
    <name type="scientific">Cryobacterium tepidiphilum</name>
    <dbReference type="NCBI Taxonomy" id="2486026"/>
    <lineage>
        <taxon>Bacteria</taxon>
        <taxon>Bacillati</taxon>
        <taxon>Actinomycetota</taxon>
        <taxon>Actinomycetes</taxon>
        <taxon>Micrococcales</taxon>
        <taxon>Microbacteriaceae</taxon>
        <taxon>Cryobacterium</taxon>
    </lineage>
</organism>
<keyword evidence="2" id="KW-1185">Reference proteome</keyword>
<proteinExistence type="predicted"/>
<dbReference type="OrthoDB" id="5112458at2"/>
<comment type="caution">
    <text evidence="1">The sequence shown here is derived from an EMBL/GenBank/DDBJ whole genome shotgun (WGS) entry which is preliminary data.</text>
</comment>
<dbReference type="Proteomes" id="UP000279859">
    <property type="component" value="Unassembled WGS sequence"/>
</dbReference>
<dbReference type="EMBL" id="RDSR01000016">
    <property type="protein sequence ID" value="RNE59334.1"/>
    <property type="molecule type" value="Genomic_DNA"/>
</dbReference>